<name>A0ABT2HDT3_9MICO</name>
<keyword evidence="2" id="KW-1185">Reference proteome</keyword>
<dbReference type="EMBL" id="JANVAD010000001">
    <property type="protein sequence ID" value="MCS6521348.1"/>
    <property type="molecule type" value="Genomic_DNA"/>
</dbReference>
<sequence length="115" mass="12213">MEFAAGATVVRLRATPVLDPYSQRPVGADWTAPNTLTIAGAFVGSSSSSPVDGELRREVVTTKSLYCDPSADVRVGDRIVSGAHTYTVTAVPEADVNPWTGWQPVQEIPLEEVVG</sequence>
<evidence type="ECO:0008006" key="3">
    <source>
        <dbReference type="Google" id="ProtNLM"/>
    </source>
</evidence>
<accession>A0ABT2HDT3</accession>
<gene>
    <name evidence="1" type="ORF">NYQ28_02065</name>
</gene>
<dbReference type="GeneID" id="95324265"/>
<dbReference type="RefSeq" id="WP_141861742.1">
    <property type="nucleotide sequence ID" value="NZ_BMNV01000004.1"/>
</dbReference>
<organism evidence="1 2">
    <name type="scientific">Curtobacterium citreum</name>
    <dbReference type="NCBI Taxonomy" id="2036"/>
    <lineage>
        <taxon>Bacteria</taxon>
        <taxon>Bacillati</taxon>
        <taxon>Actinomycetota</taxon>
        <taxon>Actinomycetes</taxon>
        <taxon>Micrococcales</taxon>
        <taxon>Microbacteriaceae</taxon>
        <taxon>Curtobacterium</taxon>
    </lineage>
</organism>
<protein>
    <recommendedName>
        <fullName evidence="3">Head-to-tail stopper</fullName>
    </recommendedName>
</protein>
<dbReference type="Proteomes" id="UP001652264">
    <property type="component" value="Unassembled WGS sequence"/>
</dbReference>
<proteinExistence type="predicted"/>
<reference evidence="1 2" key="1">
    <citation type="submission" date="2022-08" db="EMBL/GenBank/DDBJ databases">
        <title>Taxonomy of Curtobacterium flaccumfaciens.</title>
        <authorList>
            <person name="Osdaghi E."/>
            <person name="Taghavi S.M."/>
            <person name="Hamidizade M."/>
            <person name="Abachi H."/>
            <person name="Fazliarab A."/>
            <person name="Baeyen S."/>
            <person name="Portier P."/>
            <person name="Van Vaerenbergh J."/>
            <person name="Jacques M.-A."/>
        </authorList>
    </citation>
    <scope>NUCLEOTIDE SEQUENCE [LARGE SCALE GENOMIC DNA]</scope>
    <source>
        <strain evidence="1 2">LMG8786T</strain>
    </source>
</reference>
<evidence type="ECO:0000313" key="1">
    <source>
        <dbReference type="EMBL" id="MCS6521348.1"/>
    </source>
</evidence>
<comment type="caution">
    <text evidence="1">The sequence shown here is derived from an EMBL/GenBank/DDBJ whole genome shotgun (WGS) entry which is preliminary data.</text>
</comment>
<evidence type="ECO:0000313" key="2">
    <source>
        <dbReference type="Proteomes" id="UP001652264"/>
    </source>
</evidence>